<dbReference type="EMBL" id="JAFJMO010000014">
    <property type="protein sequence ID" value="KAJ8256481.1"/>
    <property type="molecule type" value="Genomic_DNA"/>
</dbReference>
<protein>
    <submittedName>
        <fullName evidence="2">Uncharacterized protein</fullName>
    </submittedName>
</protein>
<gene>
    <name evidence="2" type="ORF">COCON_G00186330</name>
</gene>
<dbReference type="Proteomes" id="UP001152803">
    <property type="component" value="Unassembled WGS sequence"/>
</dbReference>
<feature type="region of interest" description="Disordered" evidence="1">
    <location>
        <begin position="1"/>
        <end position="43"/>
    </location>
</feature>
<organism evidence="2 3">
    <name type="scientific">Conger conger</name>
    <name type="common">Conger eel</name>
    <name type="synonym">Muraena conger</name>
    <dbReference type="NCBI Taxonomy" id="82655"/>
    <lineage>
        <taxon>Eukaryota</taxon>
        <taxon>Metazoa</taxon>
        <taxon>Chordata</taxon>
        <taxon>Craniata</taxon>
        <taxon>Vertebrata</taxon>
        <taxon>Euteleostomi</taxon>
        <taxon>Actinopterygii</taxon>
        <taxon>Neopterygii</taxon>
        <taxon>Teleostei</taxon>
        <taxon>Anguilliformes</taxon>
        <taxon>Congridae</taxon>
        <taxon>Conger</taxon>
    </lineage>
</organism>
<evidence type="ECO:0000313" key="3">
    <source>
        <dbReference type="Proteomes" id="UP001152803"/>
    </source>
</evidence>
<evidence type="ECO:0000313" key="2">
    <source>
        <dbReference type="EMBL" id="KAJ8256481.1"/>
    </source>
</evidence>
<accession>A0A9Q1D2M4</accession>
<feature type="compositionally biased region" description="Polar residues" evidence="1">
    <location>
        <begin position="1"/>
        <end position="13"/>
    </location>
</feature>
<comment type="caution">
    <text evidence="2">The sequence shown here is derived from an EMBL/GenBank/DDBJ whole genome shotgun (WGS) entry which is preliminary data.</text>
</comment>
<reference evidence="2" key="1">
    <citation type="journal article" date="2023" name="Science">
        <title>Genome structures resolve the early diversification of teleost fishes.</title>
        <authorList>
            <person name="Parey E."/>
            <person name="Louis A."/>
            <person name="Montfort J."/>
            <person name="Bouchez O."/>
            <person name="Roques C."/>
            <person name="Iampietro C."/>
            <person name="Lluch J."/>
            <person name="Castinel A."/>
            <person name="Donnadieu C."/>
            <person name="Desvignes T."/>
            <person name="Floi Bucao C."/>
            <person name="Jouanno E."/>
            <person name="Wen M."/>
            <person name="Mejri S."/>
            <person name="Dirks R."/>
            <person name="Jansen H."/>
            <person name="Henkel C."/>
            <person name="Chen W.J."/>
            <person name="Zahm M."/>
            <person name="Cabau C."/>
            <person name="Klopp C."/>
            <person name="Thompson A.W."/>
            <person name="Robinson-Rechavi M."/>
            <person name="Braasch I."/>
            <person name="Lecointre G."/>
            <person name="Bobe J."/>
            <person name="Postlethwait J.H."/>
            <person name="Berthelot C."/>
            <person name="Roest Crollius H."/>
            <person name="Guiguen Y."/>
        </authorList>
    </citation>
    <scope>NUCLEOTIDE SEQUENCE</scope>
    <source>
        <strain evidence="2">Concon-B</strain>
    </source>
</reference>
<sequence length="81" mass="8489">MELSGTNSSSQPGLLQDGSRAELHGSATLSASPALPNPSRSTARVETVFQPLLCCVSRGELTNQSSSFPRSVLPLQPLGEH</sequence>
<proteinExistence type="predicted"/>
<name>A0A9Q1D2M4_CONCO</name>
<evidence type="ECO:0000256" key="1">
    <source>
        <dbReference type="SAM" id="MobiDB-lite"/>
    </source>
</evidence>
<dbReference type="AlphaFoldDB" id="A0A9Q1D2M4"/>
<keyword evidence="3" id="KW-1185">Reference proteome</keyword>